<organism evidence="2 3">
    <name type="scientific">Gemmobacter lutimaris</name>
    <dbReference type="NCBI Taxonomy" id="2306023"/>
    <lineage>
        <taxon>Bacteria</taxon>
        <taxon>Pseudomonadati</taxon>
        <taxon>Pseudomonadota</taxon>
        <taxon>Alphaproteobacteria</taxon>
        <taxon>Rhodobacterales</taxon>
        <taxon>Paracoccaceae</taxon>
        <taxon>Gemmobacter</taxon>
    </lineage>
</organism>
<feature type="transmembrane region" description="Helical" evidence="1">
    <location>
        <begin position="70"/>
        <end position="89"/>
    </location>
</feature>
<dbReference type="Proteomes" id="UP000266649">
    <property type="component" value="Unassembled WGS sequence"/>
</dbReference>
<evidence type="ECO:0000256" key="1">
    <source>
        <dbReference type="SAM" id="Phobius"/>
    </source>
</evidence>
<dbReference type="OrthoDB" id="8117471at2"/>
<dbReference type="AlphaFoldDB" id="A0A398BHV1"/>
<feature type="transmembrane region" description="Helical" evidence="1">
    <location>
        <begin position="38"/>
        <end position="63"/>
    </location>
</feature>
<proteinExistence type="predicted"/>
<protein>
    <submittedName>
        <fullName evidence="2">Uncharacterized protein</fullName>
    </submittedName>
</protein>
<reference evidence="2 3" key="1">
    <citation type="submission" date="2018-09" db="EMBL/GenBank/DDBJ databases">
        <title>Gemmobacter lutimaris sp. nov., a marine bacterium isolated from tidal flat.</title>
        <authorList>
            <person name="Lee D.W."/>
            <person name="Yoo Y."/>
            <person name="Kim J.-J."/>
            <person name="Kim B.S."/>
        </authorList>
    </citation>
    <scope>NUCLEOTIDE SEQUENCE [LARGE SCALE GENOMIC DNA]</scope>
    <source>
        <strain evidence="2 3">YJ-T1-11</strain>
    </source>
</reference>
<evidence type="ECO:0000313" key="2">
    <source>
        <dbReference type="EMBL" id="RID89932.1"/>
    </source>
</evidence>
<gene>
    <name evidence="2" type="ORF">D2N39_20910</name>
</gene>
<keyword evidence="1" id="KW-1133">Transmembrane helix</keyword>
<name>A0A398BHV1_9RHOB</name>
<comment type="caution">
    <text evidence="2">The sequence shown here is derived from an EMBL/GenBank/DDBJ whole genome shotgun (WGS) entry which is preliminary data.</text>
</comment>
<keyword evidence="1" id="KW-0472">Membrane</keyword>
<evidence type="ECO:0000313" key="3">
    <source>
        <dbReference type="Proteomes" id="UP000266649"/>
    </source>
</evidence>
<accession>A0A398BHV1</accession>
<feature type="transmembrane region" description="Helical" evidence="1">
    <location>
        <begin position="95"/>
        <end position="116"/>
    </location>
</feature>
<keyword evidence="3" id="KW-1185">Reference proteome</keyword>
<dbReference type="EMBL" id="QXXQ01000021">
    <property type="protein sequence ID" value="RID89932.1"/>
    <property type="molecule type" value="Genomic_DNA"/>
</dbReference>
<sequence length="124" mass="12992">MLSESRSISAALSVLIILQLVMLGALYAQVPPHPPATIPLFAIAPFLAVALATAAAALIIGPLASRTGKVLSLLAALMAMLSFGPQKYLDLQFPLIWPAVLTAQVAVIAIFIGVLIRQGHRSAR</sequence>
<keyword evidence="1" id="KW-0812">Transmembrane</keyword>